<feature type="domain" description="C2" evidence="3">
    <location>
        <begin position="135"/>
        <end position="261"/>
    </location>
</feature>
<dbReference type="GeneID" id="106812155"/>
<feature type="domain" description="C2" evidence="3">
    <location>
        <begin position="1"/>
        <end position="128"/>
    </location>
</feature>
<dbReference type="PANTHER" id="PTHR10857:SF102">
    <property type="entry name" value="C2 DOMAIN-CONTAINING PROTEIN"/>
    <property type="match status" value="1"/>
</dbReference>
<organism evidence="4 5">
    <name type="scientific">Priapulus caudatus</name>
    <name type="common">Priapulid worm</name>
    <dbReference type="NCBI Taxonomy" id="37621"/>
    <lineage>
        <taxon>Eukaryota</taxon>
        <taxon>Metazoa</taxon>
        <taxon>Ecdysozoa</taxon>
        <taxon>Scalidophora</taxon>
        <taxon>Priapulida</taxon>
        <taxon>Priapulimorpha</taxon>
        <taxon>Priapulimorphida</taxon>
        <taxon>Priapulidae</taxon>
        <taxon>Priapulus</taxon>
    </lineage>
</organism>
<comment type="similarity">
    <text evidence="1">Belongs to the copine family.</text>
</comment>
<dbReference type="CDD" id="cd04047">
    <property type="entry name" value="C2B_Copine"/>
    <property type="match status" value="1"/>
</dbReference>
<dbReference type="RefSeq" id="XP_014671442.1">
    <property type="nucleotide sequence ID" value="XM_014815956.1"/>
</dbReference>
<evidence type="ECO:0000313" key="5">
    <source>
        <dbReference type="RefSeq" id="XP_014671442.1"/>
    </source>
</evidence>
<dbReference type="Pfam" id="PF00168">
    <property type="entry name" value="C2"/>
    <property type="match status" value="2"/>
</dbReference>
<dbReference type="CDD" id="cd01459">
    <property type="entry name" value="vWA_copine_like"/>
    <property type="match status" value="1"/>
</dbReference>
<protein>
    <submittedName>
        <fullName evidence="5">Copine-3-like</fullName>
    </submittedName>
</protein>
<evidence type="ECO:0000313" key="4">
    <source>
        <dbReference type="Proteomes" id="UP000695022"/>
    </source>
</evidence>
<dbReference type="SMART" id="SM00239">
    <property type="entry name" value="C2"/>
    <property type="match status" value="2"/>
</dbReference>
<dbReference type="InterPro" id="IPR037768">
    <property type="entry name" value="C2B_Copine"/>
</dbReference>
<keyword evidence="4" id="KW-1185">Reference proteome</keyword>
<dbReference type="SUPFAM" id="SSF53300">
    <property type="entry name" value="vWA-like"/>
    <property type="match status" value="1"/>
</dbReference>
<keyword evidence="2" id="KW-0677">Repeat</keyword>
<evidence type="ECO:0000259" key="3">
    <source>
        <dbReference type="PROSITE" id="PS50004"/>
    </source>
</evidence>
<dbReference type="InterPro" id="IPR035892">
    <property type="entry name" value="C2_domain_sf"/>
</dbReference>
<accession>A0ABM1EGX1</accession>
<evidence type="ECO:0000256" key="2">
    <source>
        <dbReference type="ARBA" id="ARBA00022737"/>
    </source>
</evidence>
<dbReference type="Gene3D" id="2.60.40.150">
    <property type="entry name" value="C2 domain"/>
    <property type="match status" value="2"/>
</dbReference>
<dbReference type="PROSITE" id="PS50004">
    <property type="entry name" value="C2"/>
    <property type="match status" value="2"/>
</dbReference>
<sequence>MSHGVFSGQAGPGALSSAPVSKVEIRVKCQNLLDKDVLSKSDPMCCLYQNVQGSWREIGRTENIQNSLSPQFAKTFLVDYYFEEVQKLRFAVYDIDNTTATVSDDDFLGQMECTLAQVVANTPYTKQLLLEKGQKAGNGQITASAEEMSASKECLILHFRATDLDKKDFFGKSDPFLEFYKQTTWGSWDLVHRTEFIKNTLHPTWKKFQINMATLCSGEPNRPLKVLCHDYDDDGSHDLIGEFKTTAAEMEQAAQKQVQWECINEKKKAKKRNYKNSGVIYLTSCQKVREYSFLDFIFGGLQMNFTVGIDFTASNGDPLKPGTLHFINPNQPNEYEQATWSVGQVIQDYDSDKMFPALGFGARIPPEGRVSHEFALNFNPTNPFCAGIEGVLQAYRNCIRQVRLYGPTNIAPIILHAAKFAAAVQTQPTASQYFVLLILSDGVITDMNDTRNAIVYASSLPLSIIIVGVGNADFTDMNTLDGDDGILRTTSGQPVLRDIVQFVPYRKYSSNAAFLAKEVLAEVPNQVAGYYKMKGIVPMTPPPAQQQPAG</sequence>
<dbReference type="SMART" id="SM00327">
    <property type="entry name" value="VWA"/>
    <property type="match status" value="1"/>
</dbReference>
<evidence type="ECO:0000256" key="1">
    <source>
        <dbReference type="ARBA" id="ARBA00009048"/>
    </source>
</evidence>
<dbReference type="InterPro" id="IPR000008">
    <property type="entry name" value="C2_dom"/>
</dbReference>
<dbReference type="InterPro" id="IPR002035">
    <property type="entry name" value="VWF_A"/>
</dbReference>
<reference evidence="5" key="1">
    <citation type="submission" date="2025-08" db="UniProtKB">
        <authorList>
            <consortium name="RefSeq"/>
        </authorList>
    </citation>
    <scope>IDENTIFICATION</scope>
</reference>
<dbReference type="PANTHER" id="PTHR10857">
    <property type="entry name" value="COPINE"/>
    <property type="match status" value="1"/>
</dbReference>
<name>A0ABM1EGX1_PRICU</name>
<dbReference type="InterPro" id="IPR010734">
    <property type="entry name" value="Copine_C"/>
</dbReference>
<dbReference type="SUPFAM" id="SSF49562">
    <property type="entry name" value="C2 domain (Calcium/lipid-binding domain, CaLB)"/>
    <property type="match status" value="2"/>
</dbReference>
<dbReference type="CDD" id="cd04048">
    <property type="entry name" value="C2A_Copine"/>
    <property type="match status" value="1"/>
</dbReference>
<gene>
    <name evidence="5" type="primary">LOC106812155</name>
</gene>
<proteinExistence type="inferred from homology"/>
<dbReference type="Proteomes" id="UP000695022">
    <property type="component" value="Unplaced"/>
</dbReference>
<dbReference type="InterPro" id="IPR045052">
    <property type="entry name" value="Copine"/>
</dbReference>
<dbReference type="Pfam" id="PF07002">
    <property type="entry name" value="Copine"/>
    <property type="match status" value="1"/>
</dbReference>
<dbReference type="InterPro" id="IPR036465">
    <property type="entry name" value="vWFA_dom_sf"/>
</dbReference>